<dbReference type="GO" id="GO:0032787">
    <property type="term" value="P:monocarboxylic acid metabolic process"/>
    <property type="evidence" value="ECO:0007669"/>
    <property type="project" value="UniProtKB-ARBA"/>
</dbReference>
<dbReference type="EMBL" id="VDFV01000004">
    <property type="protein sequence ID" value="TNC73475.1"/>
    <property type="molecule type" value="Genomic_DNA"/>
</dbReference>
<dbReference type="Gene3D" id="3.40.50.720">
    <property type="entry name" value="NAD(P)-binding Rossmann-like Domain"/>
    <property type="match status" value="1"/>
</dbReference>
<evidence type="ECO:0000256" key="1">
    <source>
        <dbReference type="ARBA" id="ARBA00006484"/>
    </source>
</evidence>
<evidence type="ECO:0000313" key="2">
    <source>
        <dbReference type="EMBL" id="TNC73475.1"/>
    </source>
</evidence>
<dbReference type="NCBIfam" id="NF005559">
    <property type="entry name" value="PRK07231.1"/>
    <property type="match status" value="1"/>
</dbReference>
<keyword evidence="3" id="KW-1185">Reference proteome</keyword>
<dbReference type="Proteomes" id="UP000305709">
    <property type="component" value="Unassembled WGS sequence"/>
</dbReference>
<dbReference type="InterPro" id="IPR002347">
    <property type="entry name" value="SDR_fam"/>
</dbReference>
<dbReference type="SUPFAM" id="SSF51735">
    <property type="entry name" value="NAD(P)-binding Rossmann-fold domains"/>
    <property type="match status" value="1"/>
</dbReference>
<sequence length="251" mass="26017">MEQDFAGRVVLVTGAGRGIGRAVALEFARRGAAVALGLRRRDADGGTAGQIRAEGGTVLPLQMDVTDLLQIAAAVAEAEERLGPVDVLVNNVGFSRPAPALEVAPEDFDAMVSANLRGAFFTAQAVARRMAARGGGRIINMGSQAGAVALQDESVYCMTKAALAHLTRCWAVEWAAHGINVTCVAPTFTATEGAAVWLEDSAFRESVLARIPLGRVAKPEDVARCVAFLASPGANMVTGTTLAVDGGWTAV</sequence>
<reference evidence="2 3" key="1">
    <citation type="submission" date="2019-06" db="EMBL/GenBank/DDBJ databases">
        <authorList>
            <person name="Jiang L."/>
        </authorList>
    </citation>
    <scope>NUCLEOTIDE SEQUENCE [LARGE SCALE GENOMIC DNA]</scope>
    <source>
        <strain evidence="2 3">YIM 48858</strain>
    </source>
</reference>
<name>A0A5C4NHX7_9RHOB</name>
<dbReference type="PRINTS" id="PR00080">
    <property type="entry name" value="SDRFAMILY"/>
</dbReference>
<dbReference type="FunFam" id="3.40.50.720:FF:000084">
    <property type="entry name" value="Short-chain dehydrogenase reductase"/>
    <property type="match status" value="1"/>
</dbReference>
<proteinExistence type="inferred from homology"/>
<dbReference type="InterPro" id="IPR036291">
    <property type="entry name" value="NAD(P)-bd_dom_sf"/>
</dbReference>
<dbReference type="Pfam" id="PF13561">
    <property type="entry name" value="adh_short_C2"/>
    <property type="match status" value="1"/>
</dbReference>
<dbReference type="CDD" id="cd05233">
    <property type="entry name" value="SDR_c"/>
    <property type="match status" value="1"/>
</dbReference>
<dbReference type="AlphaFoldDB" id="A0A5C4NHX7"/>
<dbReference type="PANTHER" id="PTHR42879">
    <property type="entry name" value="3-OXOACYL-(ACYL-CARRIER-PROTEIN) REDUCTASE"/>
    <property type="match status" value="1"/>
</dbReference>
<accession>A0A5C4NHX7</accession>
<dbReference type="RefSeq" id="WP_139080798.1">
    <property type="nucleotide sequence ID" value="NZ_VDFV01000004.1"/>
</dbReference>
<dbReference type="PANTHER" id="PTHR42879:SF2">
    <property type="entry name" value="3-OXOACYL-[ACYL-CARRIER-PROTEIN] REDUCTASE FABG"/>
    <property type="match status" value="1"/>
</dbReference>
<dbReference type="InterPro" id="IPR050259">
    <property type="entry name" value="SDR"/>
</dbReference>
<protein>
    <submittedName>
        <fullName evidence="2">SDR family oxidoreductase</fullName>
    </submittedName>
</protein>
<dbReference type="OrthoDB" id="7255009at2"/>
<evidence type="ECO:0000313" key="3">
    <source>
        <dbReference type="Proteomes" id="UP000305709"/>
    </source>
</evidence>
<dbReference type="PRINTS" id="PR00081">
    <property type="entry name" value="GDHRDH"/>
</dbReference>
<organism evidence="2 3">
    <name type="scientific">Rubellimicrobium roseum</name>
    <dbReference type="NCBI Taxonomy" id="687525"/>
    <lineage>
        <taxon>Bacteria</taxon>
        <taxon>Pseudomonadati</taxon>
        <taxon>Pseudomonadota</taxon>
        <taxon>Alphaproteobacteria</taxon>
        <taxon>Rhodobacterales</taxon>
        <taxon>Roseobacteraceae</taxon>
        <taxon>Rubellimicrobium</taxon>
    </lineage>
</organism>
<dbReference type="InterPro" id="IPR020904">
    <property type="entry name" value="Sc_DH/Rdtase_CS"/>
</dbReference>
<comment type="similarity">
    <text evidence="1">Belongs to the short-chain dehydrogenases/reductases (SDR) family.</text>
</comment>
<gene>
    <name evidence="2" type="ORF">FHG71_06430</name>
</gene>
<dbReference type="PROSITE" id="PS00061">
    <property type="entry name" value="ADH_SHORT"/>
    <property type="match status" value="1"/>
</dbReference>
<comment type="caution">
    <text evidence="2">The sequence shown here is derived from an EMBL/GenBank/DDBJ whole genome shotgun (WGS) entry which is preliminary data.</text>
</comment>